<dbReference type="PANTHER" id="PTHR30489">
    <property type="entry name" value="LIPOPROTEIN-RELEASING SYSTEM TRANSMEMBRANE PROTEIN LOLE"/>
    <property type="match status" value="1"/>
</dbReference>
<feature type="transmembrane region" description="Helical" evidence="6">
    <location>
        <begin position="323"/>
        <end position="350"/>
    </location>
</feature>
<evidence type="ECO:0000259" key="7">
    <source>
        <dbReference type="Pfam" id="PF02687"/>
    </source>
</evidence>
<dbReference type="AlphaFoldDB" id="A0A1W1C9T7"/>
<evidence type="ECO:0000256" key="2">
    <source>
        <dbReference type="ARBA" id="ARBA00022475"/>
    </source>
</evidence>
<dbReference type="EMBL" id="FPHN01000144">
    <property type="protein sequence ID" value="SFV62495.1"/>
    <property type="molecule type" value="Genomic_DNA"/>
</dbReference>
<evidence type="ECO:0000313" key="8">
    <source>
        <dbReference type="EMBL" id="SFV62495.1"/>
    </source>
</evidence>
<protein>
    <submittedName>
        <fullName evidence="8">Lipoprotein releasing system transmembrane protein LolC</fullName>
    </submittedName>
</protein>
<dbReference type="InterPro" id="IPR003838">
    <property type="entry name" value="ABC3_permease_C"/>
</dbReference>
<dbReference type="InterPro" id="IPR051447">
    <property type="entry name" value="Lipoprotein-release_system"/>
</dbReference>
<dbReference type="Pfam" id="PF02687">
    <property type="entry name" value="FtsX"/>
    <property type="match status" value="1"/>
</dbReference>
<feature type="transmembrane region" description="Helical" evidence="6">
    <location>
        <begin position="26"/>
        <end position="52"/>
    </location>
</feature>
<keyword evidence="5 6" id="KW-0472">Membrane</keyword>
<name>A0A1W1C9T7_9ZZZZ</name>
<reference evidence="8" key="1">
    <citation type="submission" date="2016-10" db="EMBL/GenBank/DDBJ databases">
        <authorList>
            <person name="de Groot N.N."/>
        </authorList>
    </citation>
    <scope>NUCLEOTIDE SEQUENCE</scope>
</reference>
<keyword evidence="3 6" id="KW-0812">Transmembrane</keyword>
<proteinExistence type="predicted"/>
<dbReference type="GO" id="GO:0044874">
    <property type="term" value="P:lipoprotein localization to outer membrane"/>
    <property type="evidence" value="ECO:0007669"/>
    <property type="project" value="TreeGrafter"/>
</dbReference>
<evidence type="ECO:0000256" key="4">
    <source>
        <dbReference type="ARBA" id="ARBA00022989"/>
    </source>
</evidence>
<keyword evidence="2" id="KW-1003">Cell membrane</keyword>
<organism evidence="8">
    <name type="scientific">hydrothermal vent metagenome</name>
    <dbReference type="NCBI Taxonomy" id="652676"/>
    <lineage>
        <taxon>unclassified sequences</taxon>
        <taxon>metagenomes</taxon>
        <taxon>ecological metagenomes</taxon>
    </lineage>
</organism>
<feature type="domain" description="ABC3 transporter permease C-terminal" evidence="7">
    <location>
        <begin position="279"/>
        <end position="404"/>
    </location>
</feature>
<dbReference type="PANTHER" id="PTHR30489:SF0">
    <property type="entry name" value="LIPOPROTEIN-RELEASING SYSTEM TRANSMEMBRANE PROTEIN LOLE"/>
    <property type="match status" value="1"/>
</dbReference>
<keyword evidence="8" id="KW-0449">Lipoprotein</keyword>
<evidence type="ECO:0000256" key="1">
    <source>
        <dbReference type="ARBA" id="ARBA00004651"/>
    </source>
</evidence>
<feature type="transmembrane region" description="Helical" evidence="6">
    <location>
        <begin position="276"/>
        <end position="302"/>
    </location>
</feature>
<comment type="subcellular location">
    <subcellularLocation>
        <location evidence="1">Cell membrane</location>
        <topology evidence="1">Multi-pass membrane protein</topology>
    </subcellularLocation>
</comment>
<evidence type="ECO:0000256" key="5">
    <source>
        <dbReference type="ARBA" id="ARBA00023136"/>
    </source>
</evidence>
<feature type="transmembrane region" description="Helical" evidence="6">
    <location>
        <begin position="377"/>
        <end position="396"/>
    </location>
</feature>
<dbReference type="GO" id="GO:0098797">
    <property type="term" value="C:plasma membrane protein complex"/>
    <property type="evidence" value="ECO:0007669"/>
    <property type="project" value="TreeGrafter"/>
</dbReference>
<accession>A0A1W1C9T7</accession>
<keyword evidence="4 6" id="KW-1133">Transmembrane helix</keyword>
<gene>
    <name evidence="8" type="ORF">MNB_SV-14-1659</name>
</gene>
<evidence type="ECO:0000256" key="6">
    <source>
        <dbReference type="SAM" id="Phobius"/>
    </source>
</evidence>
<sequence>MARAKNKKFINKIIKHYLKYDKDNPFIFISSLLAFFGIATGVMVLMLAMGMMHGTQKEWQKSLFVMNYPLTIIPLNYQATNDKLIHKLSNEFPQLKFSPFYQTGVFSKSSMGIEGFMLYGIDFKKEMIINPVLKKAKENEIGSNSKFKLFVGKAFLKKTFREKGQKLTLNFSNQQAIGFGSMPIQKRFIIDATFDSGLNNYDEKILYTTHKAFQKILKYPKDVYDGIHIYSKNAVEDRKKINAFLKKIGEDKNLKVQGWWEQNASLFAAMEMEKEALFLVLLLIILIASLNIISSLLMTVMSRRAEVALMKTLGATSAEIKSIFFRLGTIIGISGIVVGTTLGFIGMWILTTFPIISLPKEVYGFSKLPIDLTTTDFFSIIIGAFIIVLASSIYPAKKASSTDPLTVLRNE</sequence>
<evidence type="ECO:0000256" key="3">
    <source>
        <dbReference type="ARBA" id="ARBA00022692"/>
    </source>
</evidence>